<dbReference type="SUPFAM" id="SSF69572">
    <property type="entry name" value="Activating enzymes of the ubiquitin-like proteins"/>
    <property type="match status" value="1"/>
</dbReference>
<proteinExistence type="predicted"/>
<accession>A0ABU0W3Y6</accession>
<dbReference type="Gene3D" id="3.40.50.720">
    <property type="entry name" value="NAD(P)-binding Rossmann-like Domain"/>
    <property type="match status" value="1"/>
</dbReference>
<keyword evidence="3" id="KW-1185">Reference proteome</keyword>
<dbReference type="CDD" id="cd00757">
    <property type="entry name" value="ThiF_MoeB_HesA_family"/>
    <property type="match status" value="1"/>
</dbReference>
<dbReference type="InterPro" id="IPR035985">
    <property type="entry name" value="Ubiquitin-activating_enz"/>
</dbReference>
<comment type="caution">
    <text evidence="2">The sequence shown here is derived from an EMBL/GenBank/DDBJ whole genome shotgun (WGS) entry which is preliminary data.</text>
</comment>
<dbReference type="InterPro" id="IPR036873">
    <property type="entry name" value="Rhodanese-like_dom_sf"/>
</dbReference>
<dbReference type="EMBL" id="JAVDDT010000001">
    <property type="protein sequence ID" value="MDQ2068676.1"/>
    <property type="molecule type" value="Genomic_DNA"/>
</dbReference>
<dbReference type="Proteomes" id="UP001239019">
    <property type="component" value="Unassembled WGS sequence"/>
</dbReference>
<evidence type="ECO:0000313" key="2">
    <source>
        <dbReference type="EMBL" id="MDQ2068676.1"/>
    </source>
</evidence>
<name>A0ABU0W3Y6_9GAMM</name>
<dbReference type="SMART" id="SM00450">
    <property type="entry name" value="RHOD"/>
    <property type="match status" value="1"/>
</dbReference>
<dbReference type="InterPro" id="IPR001763">
    <property type="entry name" value="Rhodanese-like_dom"/>
</dbReference>
<dbReference type="Pfam" id="PF00581">
    <property type="entry name" value="Rhodanese"/>
    <property type="match status" value="1"/>
</dbReference>
<dbReference type="InterPro" id="IPR000594">
    <property type="entry name" value="ThiF_NAD_FAD-bd"/>
</dbReference>
<dbReference type="PANTHER" id="PTHR10953">
    <property type="entry name" value="UBIQUITIN-ACTIVATING ENZYME E1"/>
    <property type="match status" value="1"/>
</dbReference>
<protein>
    <submittedName>
        <fullName evidence="2">HesA/MoeB/ThiF family protein</fullName>
    </submittedName>
</protein>
<evidence type="ECO:0000259" key="1">
    <source>
        <dbReference type="PROSITE" id="PS50206"/>
    </source>
</evidence>
<sequence length="357" mass="38571">MSRYDRQTMLPEIGPEGQEKLGRARVLCIGAGGLGCAVLPYLAGAGVGHITIIDDDVIEASNLHRQVLFGDDDQGRAKAEMAALRLKEINPEIGTHAIVDRLNAGNAQRLFEDHDVVVEGSDNFDTKFLAGDAAVKFGVPLVYGSAVGFEAQVTVLDSDRGPCLRCLYRSPPSGWVPNCAENGVLGPLVGAAGCVQASEVIKLIVAEGRKVPLEHLIGRLWMIDGYDMQSHSLRFERRPDCPCCSREPAEISLPRPEKDPSLGISVDEAKQLENAIFIDVRSHEDWERGHIPGARHLPLPALMDGATPVIENGETCVVYCERGNRGQIAARLIHDATGQDVRNLRGGLAAWPDPPGE</sequence>
<dbReference type="Pfam" id="PF00899">
    <property type="entry name" value="ThiF"/>
    <property type="match status" value="1"/>
</dbReference>
<reference evidence="2 3" key="1">
    <citation type="submission" date="2023-08" db="EMBL/GenBank/DDBJ databases">
        <title>Whole-genome sequencing of halo(alkali)philic microorganisms from hypersaline lakes.</title>
        <authorList>
            <person name="Sorokin D.Y."/>
            <person name="Abbas B."/>
            <person name="Merkel A.Y."/>
        </authorList>
    </citation>
    <scope>NUCLEOTIDE SEQUENCE [LARGE SCALE GENOMIC DNA]</scope>
    <source>
        <strain evidence="2 3">AB-CW4</strain>
    </source>
</reference>
<organism evidence="2 3">
    <name type="scientific">Natronospira bacteriovora</name>
    <dbReference type="NCBI Taxonomy" id="3069753"/>
    <lineage>
        <taxon>Bacteria</taxon>
        <taxon>Pseudomonadati</taxon>
        <taxon>Pseudomonadota</taxon>
        <taxon>Gammaproteobacteria</taxon>
        <taxon>Natronospirales</taxon>
        <taxon>Natronospiraceae</taxon>
        <taxon>Natronospira</taxon>
    </lineage>
</organism>
<dbReference type="InterPro" id="IPR045886">
    <property type="entry name" value="ThiF/MoeB/HesA"/>
</dbReference>
<evidence type="ECO:0000313" key="3">
    <source>
        <dbReference type="Proteomes" id="UP001239019"/>
    </source>
</evidence>
<feature type="domain" description="Rhodanese" evidence="1">
    <location>
        <begin position="271"/>
        <end position="357"/>
    </location>
</feature>
<dbReference type="RefSeq" id="WP_306727157.1">
    <property type="nucleotide sequence ID" value="NZ_JAVDDT010000001.1"/>
</dbReference>
<dbReference type="PROSITE" id="PS50206">
    <property type="entry name" value="RHODANESE_3"/>
    <property type="match status" value="1"/>
</dbReference>
<gene>
    <name evidence="2" type="ORF">RBH19_02155</name>
</gene>
<dbReference type="PANTHER" id="PTHR10953:SF102">
    <property type="entry name" value="ADENYLYLTRANSFERASE AND SULFURTRANSFERASE MOCS3"/>
    <property type="match status" value="1"/>
</dbReference>
<dbReference type="Gene3D" id="3.40.250.10">
    <property type="entry name" value="Rhodanese-like domain"/>
    <property type="match status" value="1"/>
</dbReference>
<dbReference type="CDD" id="cd00158">
    <property type="entry name" value="RHOD"/>
    <property type="match status" value="1"/>
</dbReference>